<reference evidence="1" key="1">
    <citation type="submission" date="2023-07" db="EMBL/GenBank/DDBJ databases">
        <title>Black Yeasts Isolated from many extreme environments.</title>
        <authorList>
            <person name="Coleine C."/>
            <person name="Stajich J.E."/>
            <person name="Selbmann L."/>
        </authorList>
    </citation>
    <scope>NUCLEOTIDE SEQUENCE</scope>
    <source>
        <strain evidence="1">CCFEE 5714</strain>
    </source>
</reference>
<protein>
    <submittedName>
        <fullName evidence="1">Uncharacterized protein</fullName>
    </submittedName>
</protein>
<dbReference type="Proteomes" id="UP001281147">
    <property type="component" value="Unassembled WGS sequence"/>
</dbReference>
<comment type="caution">
    <text evidence="1">The sequence shown here is derived from an EMBL/GenBank/DDBJ whole genome shotgun (WGS) entry which is preliminary data.</text>
</comment>
<gene>
    <name evidence="1" type="ORF">LTR37_001271</name>
</gene>
<proteinExistence type="predicted"/>
<dbReference type="EMBL" id="JAUTXU010000006">
    <property type="protein sequence ID" value="KAK3724148.1"/>
    <property type="molecule type" value="Genomic_DNA"/>
</dbReference>
<keyword evidence="2" id="KW-1185">Reference proteome</keyword>
<evidence type="ECO:0000313" key="2">
    <source>
        <dbReference type="Proteomes" id="UP001281147"/>
    </source>
</evidence>
<evidence type="ECO:0000313" key="1">
    <source>
        <dbReference type="EMBL" id="KAK3724148.1"/>
    </source>
</evidence>
<organism evidence="1 2">
    <name type="scientific">Vermiconidia calcicola</name>
    <dbReference type="NCBI Taxonomy" id="1690605"/>
    <lineage>
        <taxon>Eukaryota</taxon>
        <taxon>Fungi</taxon>
        <taxon>Dikarya</taxon>
        <taxon>Ascomycota</taxon>
        <taxon>Pezizomycotina</taxon>
        <taxon>Dothideomycetes</taxon>
        <taxon>Dothideomycetidae</taxon>
        <taxon>Mycosphaerellales</taxon>
        <taxon>Extremaceae</taxon>
        <taxon>Vermiconidia</taxon>
    </lineage>
</organism>
<name>A0ACC3NWH1_9PEZI</name>
<accession>A0ACC3NWH1</accession>
<sequence>MDEQKKMAQIPESVANVVADGDAILVLSGFSGSPETPIGLRVSTHALSLASPAFKNTFATATPPTNADGGAAQPTIVNLLDEDADAIYILVNILHLRNDKLPAHLPPSGLRRLAILAQKYACVVAAGRATVHWFDRLYFNTSTTTNSAEIWSMIEAAYLFDEATFFARFTTSWIFKQSLHTKQIPLATTAETQKLALMLAERQSQAQILLRRDIDMLADSCAFTFSKDKVHYIDYAPGLSPDPDEGRQAVTCPVDSEGAKEYLGALRDAKIWPSLVWGDYKPRSSNSALQDLTISDVVERVKAFREPEYDDCDKCEFCEDVRLTFIETLQSKREEQEKRLWGLCLDCFKAGMAKGSGECRVEHAKGAL</sequence>